<reference evidence="2" key="1">
    <citation type="journal article" date="2019" name="Int. J. Syst. Evol. Microbiol.">
        <title>The Global Catalogue of Microorganisms (GCM) 10K type strain sequencing project: providing services to taxonomists for standard genome sequencing and annotation.</title>
        <authorList>
            <consortium name="The Broad Institute Genomics Platform"/>
            <consortium name="The Broad Institute Genome Sequencing Center for Infectious Disease"/>
            <person name="Wu L."/>
            <person name="Ma J."/>
        </authorList>
    </citation>
    <scope>NUCLEOTIDE SEQUENCE [LARGE SCALE GENOMIC DNA]</scope>
    <source>
        <strain evidence="2">KCTC 42964</strain>
    </source>
</reference>
<dbReference type="EMBL" id="JBHRTR010000036">
    <property type="protein sequence ID" value="MFC3230151.1"/>
    <property type="molecule type" value="Genomic_DNA"/>
</dbReference>
<keyword evidence="2" id="KW-1185">Reference proteome</keyword>
<sequence length="61" mass="7095">MKFSANKLYVEQYLKCDNCGILLHDGEPCITDAVKGKKFCSDWCVDWYRTETLKRFPDAAE</sequence>
<comment type="caution">
    <text evidence="1">The sequence shown here is derived from an EMBL/GenBank/DDBJ whole genome shotgun (WGS) entry which is preliminary data.</text>
</comment>
<gene>
    <name evidence="1" type="ORF">ACFOGJ_23075</name>
</gene>
<dbReference type="Proteomes" id="UP001595528">
    <property type="component" value="Unassembled WGS sequence"/>
</dbReference>
<evidence type="ECO:0000313" key="2">
    <source>
        <dbReference type="Proteomes" id="UP001595528"/>
    </source>
</evidence>
<evidence type="ECO:0000313" key="1">
    <source>
        <dbReference type="EMBL" id="MFC3230151.1"/>
    </source>
</evidence>
<accession>A0ABV7L6W8</accession>
<organism evidence="1 2">
    <name type="scientific">Marinibaculum pumilum</name>
    <dbReference type="NCBI Taxonomy" id="1766165"/>
    <lineage>
        <taxon>Bacteria</taxon>
        <taxon>Pseudomonadati</taxon>
        <taxon>Pseudomonadota</taxon>
        <taxon>Alphaproteobacteria</taxon>
        <taxon>Rhodospirillales</taxon>
        <taxon>Rhodospirillaceae</taxon>
        <taxon>Marinibaculum</taxon>
    </lineage>
</organism>
<proteinExistence type="predicted"/>
<protein>
    <recommendedName>
        <fullName evidence="3">TRASH domain-containing protein</fullName>
    </recommendedName>
</protein>
<dbReference type="RefSeq" id="WP_379905043.1">
    <property type="nucleotide sequence ID" value="NZ_JBHRTR010000036.1"/>
</dbReference>
<evidence type="ECO:0008006" key="3">
    <source>
        <dbReference type="Google" id="ProtNLM"/>
    </source>
</evidence>
<name>A0ABV7L6W8_9PROT</name>